<reference evidence="3" key="1">
    <citation type="submission" date="2022-04" db="EMBL/GenBank/DDBJ databases">
        <title>Carnegiea gigantea Genome sequencing and assembly v2.</title>
        <authorList>
            <person name="Copetti D."/>
            <person name="Sanderson M.J."/>
            <person name="Burquez A."/>
            <person name="Wojciechowski M.F."/>
        </authorList>
    </citation>
    <scope>NUCLEOTIDE SEQUENCE</scope>
    <source>
        <strain evidence="3">SGP5-SGP5p</strain>
        <tissue evidence="3">Aerial part</tissue>
    </source>
</reference>
<dbReference type="Pfam" id="PF11961">
    <property type="entry name" value="DUF3475"/>
    <property type="match status" value="1"/>
</dbReference>
<keyword evidence="4" id="KW-1185">Reference proteome</keyword>
<dbReference type="GO" id="GO:0045927">
    <property type="term" value="P:positive regulation of growth"/>
    <property type="evidence" value="ECO:0007669"/>
    <property type="project" value="InterPro"/>
</dbReference>
<proteinExistence type="predicted"/>
<dbReference type="AlphaFoldDB" id="A0A9Q1JV01"/>
<evidence type="ECO:0000259" key="2">
    <source>
        <dbReference type="Pfam" id="PF11961"/>
    </source>
</evidence>
<gene>
    <name evidence="3" type="ORF">Cgig2_014929</name>
</gene>
<dbReference type="InterPro" id="IPR045021">
    <property type="entry name" value="PSI1/2/3"/>
</dbReference>
<organism evidence="3 4">
    <name type="scientific">Carnegiea gigantea</name>
    <dbReference type="NCBI Taxonomy" id="171969"/>
    <lineage>
        <taxon>Eukaryota</taxon>
        <taxon>Viridiplantae</taxon>
        <taxon>Streptophyta</taxon>
        <taxon>Embryophyta</taxon>
        <taxon>Tracheophyta</taxon>
        <taxon>Spermatophyta</taxon>
        <taxon>Magnoliopsida</taxon>
        <taxon>eudicotyledons</taxon>
        <taxon>Gunneridae</taxon>
        <taxon>Pentapetalae</taxon>
        <taxon>Caryophyllales</taxon>
        <taxon>Cactineae</taxon>
        <taxon>Cactaceae</taxon>
        <taxon>Cactoideae</taxon>
        <taxon>Echinocereeae</taxon>
        <taxon>Carnegiea</taxon>
    </lineage>
</organism>
<accession>A0A9Q1JV01</accession>
<dbReference type="EMBL" id="JAKOGI010000688">
    <property type="protein sequence ID" value="KAJ8431436.1"/>
    <property type="molecule type" value="Genomic_DNA"/>
</dbReference>
<dbReference type="Proteomes" id="UP001153076">
    <property type="component" value="Unassembled WGS sequence"/>
</dbReference>
<dbReference type="PANTHER" id="PTHR31730">
    <property type="entry name" value="OS01G0873900 PROTEIN"/>
    <property type="match status" value="1"/>
</dbReference>
<dbReference type="InterPro" id="IPR021864">
    <property type="entry name" value="DUF3475"/>
</dbReference>
<dbReference type="OrthoDB" id="2020544at2759"/>
<name>A0A9Q1JV01_9CARY</name>
<evidence type="ECO:0000313" key="4">
    <source>
        <dbReference type="Proteomes" id="UP001153076"/>
    </source>
</evidence>
<comment type="caution">
    <text evidence="3">The sequence shown here is derived from an EMBL/GenBank/DDBJ whole genome shotgun (WGS) entry which is preliminary data.</text>
</comment>
<protein>
    <recommendedName>
        <fullName evidence="2">DUF3475 domain-containing protein</fullName>
    </recommendedName>
</protein>
<evidence type="ECO:0000313" key="3">
    <source>
        <dbReference type="EMBL" id="KAJ8431436.1"/>
    </source>
</evidence>
<feature type="compositionally biased region" description="Polar residues" evidence="1">
    <location>
        <begin position="7"/>
        <end position="48"/>
    </location>
</feature>
<evidence type="ECO:0000256" key="1">
    <source>
        <dbReference type="SAM" id="MobiDB-lite"/>
    </source>
</evidence>
<dbReference type="PANTHER" id="PTHR31730:SF32">
    <property type="entry name" value="PROTEIN PSK SIMULATOR 1"/>
    <property type="match status" value="1"/>
</dbReference>
<feature type="region of interest" description="Disordered" evidence="1">
    <location>
        <begin position="1"/>
        <end position="58"/>
    </location>
</feature>
<sequence>MGGLCSRSATVENVPSSGHSQINGHGNNATGLFLDSQSLASKENSDSMPESVGGDLNKQLREPFSFPERRSYLDGTNTNSFGLNMDEIDDGIPRLSRVLSNKSRSTKSKQVAVAKVSEVSSFLGKASSAGLGKAVEVLDTLGSSMTSLHLSGGFVSGVTTKGNKIAILSFEVANTIVKGANLMESLSKENIRHLKEAVLQSEGVQNLISKDIDELQRIAAADKRYLSLMN</sequence>
<feature type="domain" description="DUF3475" evidence="2">
    <location>
        <begin position="167"/>
        <end position="223"/>
    </location>
</feature>